<reference evidence="3" key="3">
    <citation type="submission" date="2023-05" db="EMBL/GenBank/DDBJ databases">
        <title>Complete genome sequence of Bacillus subtilis SRCM117797 isolated from Soybean paste.</title>
        <authorList>
            <person name="Abraha H.B."/>
            <person name="Kim K.-P."/>
            <person name="Ryu M.-S."/>
            <person name="Jeong D.-Y."/>
        </authorList>
    </citation>
    <scope>NUCLEOTIDE SEQUENCE</scope>
    <source>
        <strain evidence="3">SRCM117797</strain>
    </source>
</reference>
<organism evidence="2 5">
    <name type="scientific">Bacillus subtilis</name>
    <dbReference type="NCBI Taxonomy" id="1423"/>
    <lineage>
        <taxon>Bacteria</taxon>
        <taxon>Bacillati</taxon>
        <taxon>Bacillota</taxon>
        <taxon>Bacilli</taxon>
        <taxon>Bacillales</taxon>
        <taxon>Bacillaceae</taxon>
        <taxon>Bacillus</taxon>
    </lineage>
</organism>
<dbReference type="Proteomes" id="UP001229422">
    <property type="component" value="Chromosome"/>
</dbReference>
<evidence type="ECO:0000313" key="1">
    <source>
        <dbReference type="EMBL" id="KZD94767.1"/>
    </source>
</evidence>
<gene>
    <name evidence="1" type="ORF">B4122_0524</name>
    <name evidence="2" type="ORF">J5227_05655</name>
    <name evidence="3" type="ORF">QL281_18020</name>
</gene>
<dbReference type="EMBL" id="CP125292">
    <property type="protein sequence ID" value="WHM20679.1"/>
    <property type="molecule type" value="Genomic_DNA"/>
</dbReference>
<proteinExistence type="predicted"/>
<dbReference type="AlphaFoldDB" id="A0A165B4K9"/>
<evidence type="ECO:0000313" key="4">
    <source>
        <dbReference type="Proteomes" id="UP000076442"/>
    </source>
</evidence>
<reference evidence="2" key="2">
    <citation type="submission" date="2021-03" db="EMBL/GenBank/DDBJ databases">
        <title>Isolation of Bacillus subtilis from fermented food sample.</title>
        <authorList>
            <person name="Lakshmanan V."/>
            <person name="Athira K."/>
            <person name="Rajagopal K."/>
        </authorList>
    </citation>
    <scope>NUCLEOTIDE SEQUENCE</scope>
    <source>
        <strain evidence="2">S1</strain>
    </source>
</reference>
<name>A0A165B4K9_BACIU</name>
<evidence type="ECO:0000313" key="3">
    <source>
        <dbReference type="EMBL" id="WHM20679.1"/>
    </source>
</evidence>
<dbReference type="EMBL" id="LJZV01000002">
    <property type="protein sequence ID" value="KZD94767.1"/>
    <property type="molecule type" value="Genomic_DNA"/>
</dbReference>
<dbReference type="EMBL" id="JAGFPW010000003">
    <property type="protein sequence ID" value="MBO3793819.1"/>
    <property type="molecule type" value="Genomic_DNA"/>
</dbReference>
<evidence type="ECO:0000313" key="2">
    <source>
        <dbReference type="EMBL" id="MBO3793819.1"/>
    </source>
</evidence>
<reference evidence="1 4" key="1">
    <citation type="submission" date="2015-09" db="EMBL/GenBank/DDBJ databases">
        <title>Spore heat resistance.</title>
        <authorList>
            <person name="Boekhorst J."/>
            <person name="Berendsen E.M."/>
            <person name="Wells-Bennik M.H."/>
            <person name="Kuipers O.P."/>
        </authorList>
    </citation>
    <scope>NUCLEOTIDE SEQUENCE [LARGE SCALE GENOMIC DNA]</scope>
    <source>
        <strain evidence="1 4">B4122</strain>
    </source>
</reference>
<sequence>MNRNVVVTIGSMIFGSLTSGSIKISTTIARKRKNAMTLARRRKRNTIVSLVKNTDILAVIAKD</sequence>
<evidence type="ECO:0000313" key="5">
    <source>
        <dbReference type="Proteomes" id="UP000665181"/>
    </source>
</evidence>
<protein>
    <submittedName>
        <fullName evidence="2">Uncharacterized protein</fullName>
    </submittedName>
</protein>
<dbReference type="Proteomes" id="UP000076442">
    <property type="component" value="Unassembled WGS sequence"/>
</dbReference>
<dbReference type="Proteomes" id="UP000665181">
    <property type="component" value="Unassembled WGS sequence"/>
</dbReference>
<dbReference type="RefSeq" id="WP_003245634.1">
    <property type="nucleotide sequence ID" value="NZ_AP024621.1"/>
</dbReference>
<accession>A0A165B4K9</accession>